<feature type="transmembrane region" description="Helical" evidence="6">
    <location>
        <begin position="89"/>
        <end position="112"/>
    </location>
</feature>
<evidence type="ECO:0000256" key="6">
    <source>
        <dbReference type="SAM" id="Phobius"/>
    </source>
</evidence>
<keyword evidence="10" id="KW-1185">Reference proteome</keyword>
<reference evidence="9" key="2">
    <citation type="submission" date="2010-08" db="EMBL/GenBank/DDBJ databases">
        <title>Complete sequence of Fibrobacter succinogenes subsp. succinogenes S85.</title>
        <authorList>
            <person name="Durkin A.S."/>
            <person name="Nelson K.E."/>
            <person name="Morrison M."/>
            <person name="Forsberg C.W."/>
            <person name="Wilson D.B."/>
            <person name="Russell J.B."/>
            <person name="Cann I.K.O."/>
            <person name="Mackie R.I."/>
            <person name="White B.A."/>
        </authorList>
    </citation>
    <scope>NUCLEOTIDE SEQUENCE [LARGE SCALE GENOMIC DNA]</scope>
    <source>
        <strain evidence="9">ATCC 19169 / S85</strain>
    </source>
</reference>
<dbReference type="KEGG" id="fsc:FSU_0444"/>
<feature type="transmembrane region" description="Helical" evidence="6">
    <location>
        <begin position="12"/>
        <end position="31"/>
    </location>
</feature>
<evidence type="ECO:0000256" key="5">
    <source>
        <dbReference type="ARBA" id="ARBA00023136"/>
    </source>
</evidence>
<sequence length="321" mass="36171">MISTLFTLFKMSRPVNIVIATITLLVGYTLLQHNPTTPVLILQIIGFSAAIGFANIQNDILDLESDKLNRPERPLVTGEVSVKTAKITWIILMIVTLLCGIGDSTIQIVKFINIVKDWDHALDFGWMGALILAFPMLFFAFLVFLLIGYNHYLKRSPAFKNITVAFLCTTPLLYAVQHFFNFANHDYPEEHMWTIIPAIPFAFLLTIAREIYKDLEDKNGDLQAGIMTFPIIAGDKVARRLAGDIIIFTWISLPVPVFFLDKLFDHNYPPLFLALTALTLTPTFAIVMVSASSQNYRRAQTFTKFAMFLGLITLLICSVVQ</sequence>
<evidence type="ECO:0000256" key="3">
    <source>
        <dbReference type="ARBA" id="ARBA00022692"/>
    </source>
</evidence>
<dbReference type="GO" id="GO:0016765">
    <property type="term" value="F:transferase activity, transferring alkyl or aryl (other than methyl) groups"/>
    <property type="evidence" value="ECO:0007669"/>
    <property type="project" value="InterPro"/>
</dbReference>
<comment type="subcellular location">
    <subcellularLocation>
        <location evidence="1">Membrane</location>
        <topology evidence="1">Multi-pass membrane protein</topology>
    </subcellularLocation>
</comment>
<dbReference type="Gene3D" id="1.20.120.1780">
    <property type="entry name" value="UbiA prenyltransferase"/>
    <property type="match status" value="1"/>
</dbReference>
<dbReference type="EMBL" id="CP001792">
    <property type="protein sequence ID" value="ACX73665.1"/>
    <property type="molecule type" value="Genomic_DNA"/>
</dbReference>
<keyword evidence="2" id="KW-1003">Cell membrane</keyword>
<dbReference type="InterPro" id="IPR000537">
    <property type="entry name" value="UbiA_prenyltransferase"/>
</dbReference>
<evidence type="ECO:0000313" key="10">
    <source>
        <dbReference type="Proteomes" id="UP000001497"/>
    </source>
</evidence>
<evidence type="ECO:0000313" key="9">
    <source>
        <dbReference type="Proteomes" id="UP000000517"/>
    </source>
</evidence>
<dbReference type="eggNOG" id="COG0382">
    <property type="taxonomic scope" value="Bacteria"/>
</dbReference>
<dbReference type="Proteomes" id="UP000001497">
    <property type="component" value="Chromosome"/>
</dbReference>
<dbReference type="EMBL" id="CP002158">
    <property type="protein sequence ID" value="ADL26866.1"/>
    <property type="molecule type" value="Genomic_DNA"/>
</dbReference>
<protein>
    <submittedName>
        <fullName evidence="8">Prenyltransferase, UbiA family</fullName>
    </submittedName>
    <submittedName>
        <fullName evidence="7">UbiA prenyltransferase</fullName>
    </submittedName>
</protein>
<feature type="transmembrane region" description="Helical" evidence="6">
    <location>
        <begin position="124"/>
        <end position="149"/>
    </location>
</feature>
<dbReference type="Proteomes" id="UP000000517">
    <property type="component" value="Chromosome"/>
</dbReference>
<keyword evidence="3 6" id="KW-0812">Transmembrane</keyword>
<feature type="transmembrane region" description="Helical" evidence="6">
    <location>
        <begin position="241"/>
        <end position="259"/>
    </location>
</feature>
<keyword evidence="4 6" id="KW-1133">Transmembrane helix</keyword>
<dbReference type="KEGG" id="fsu:Fisuc_0050"/>
<evidence type="ECO:0000256" key="2">
    <source>
        <dbReference type="ARBA" id="ARBA00022475"/>
    </source>
</evidence>
<feature type="transmembrane region" description="Helical" evidence="6">
    <location>
        <begin position="161"/>
        <end position="180"/>
    </location>
</feature>
<proteinExistence type="predicted"/>
<dbReference type="AlphaFoldDB" id="C9RJ21"/>
<gene>
    <name evidence="7" type="ordered locus">Fisuc_0050</name>
    <name evidence="8" type="ordered locus">FSU_0444</name>
</gene>
<accession>C9RJ21</accession>
<reference evidence="7 10" key="1">
    <citation type="submission" date="2009-10" db="EMBL/GenBank/DDBJ databases">
        <title>Complete sequence of Fibrobacter succinogenes subsp. succinogenes S85.</title>
        <authorList>
            <consortium name="US DOE Joint Genome Institute"/>
            <person name="Lucas S."/>
            <person name="Copeland A."/>
            <person name="Lapidus A."/>
            <person name="Glavina del Rio T."/>
            <person name="Tice H."/>
            <person name="Bruce D."/>
            <person name="Goodwin L."/>
            <person name="Pitluck S."/>
            <person name="Chertkov O."/>
            <person name="Detter J.C."/>
            <person name="Han C."/>
            <person name="Tapia R."/>
            <person name="Larimer F."/>
            <person name="Land M."/>
            <person name="Hauser L."/>
            <person name="Kyrpides N."/>
            <person name="Mikhailova N."/>
            <person name="Weimer P.J."/>
            <person name="Stevenson D.M."/>
            <person name="Boyum J."/>
            <person name="Brumm P.I."/>
            <person name="Mead D."/>
        </authorList>
    </citation>
    <scope>NUCLEOTIDE SEQUENCE [LARGE SCALE GENOMIC DNA]</scope>
    <source>
        <strain evidence="10">ATCC 19169 / S85</strain>
        <strain evidence="7">S85</strain>
    </source>
</reference>
<feature type="transmembrane region" description="Helical" evidence="6">
    <location>
        <begin position="37"/>
        <end position="56"/>
    </location>
</feature>
<dbReference type="PANTHER" id="PTHR42723">
    <property type="entry name" value="CHLOROPHYLL SYNTHASE"/>
    <property type="match status" value="1"/>
</dbReference>
<keyword evidence="5 6" id="KW-0472">Membrane</keyword>
<dbReference type="Pfam" id="PF01040">
    <property type="entry name" value="UbiA"/>
    <property type="match status" value="2"/>
</dbReference>
<dbReference type="HOGENOM" id="CLU_073311_1_1_0"/>
<feature type="transmembrane region" description="Helical" evidence="6">
    <location>
        <begin position="271"/>
        <end position="289"/>
    </location>
</feature>
<evidence type="ECO:0000256" key="1">
    <source>
        <dbReference type="ARBA" id="ARBA00004141"/>
    </source>
</evidence>
<dbReference type="GO" id="GO:0016020">
    <property type="term" value="C:membrane"/>
    <property type="evidence" value="ECO:0007669"/>
    <property type="project" value="UniProtKB-SubCell"/>
</dbReference>
<evidence type="ECO:0000313" key="8">
    <source>
        <dbReference type="EMBL" id="ADL26866.1"/>
    </source>
</evidence>
<dbReference type="InterPro" id="IPR044878">
    <property type="entry name" value="UbiA_sf"/>
</dbReference>
<name>C9RJ21_FIBSS</name>
<reference evidence="8" key="3">
    <citation type="submission" date="2010-08" db="EMBL/GenBank/DDBJ databases">
        <authorList>
            <person name="Durkin A.S."/>
            <person name="Nelson K.E."/>
            <person name="Morrison M."/>
            <person name="Forsberg C.W."/>
            <person name="Wilson D.B."/>
            <person name="Russell J.B."/>
            <person name="Cann I.K.O."/>
            <person name="Mackie R.I."/>
            <person name="White B.A."/>
        </authorList>
    </citation>
    <scope>NUCLEOTIDE SEQUENCE</scope>
    <source>
        <strain evidence="8">S85</strain>
    </source>
</reference>
<feature type="transmembrane region" description="Helical" evidence="6">
    <location>
        <begin position="301"/>
        <end position="320"/>
    </location>
</feature>
<dbReference type="PANTHER" id="PTHR42723:SF1">
    <property type="entry name" value="CHLOROPHYLL SYNTHASE, CHLOROPLASTIC"/>
    <property type="match status" value="1"/>
</dbReference>
<keyword evidence="8" id="KW-0808">Transferase</keyword>
<dbReference type="Gene3D" id="1.10.357.140">
    <property type="entry name" value="UbiA prenyltransferase"/>
    <property type="match status" value="1"/>
</dbReference>
<feature type="transmembrane region" description="Helical" evidence="6">
    <location>
        <begin position="192"/>
        <end position="212"/>
    </location>
</feature>
<evidence type="ECO:0000256" key="4">
    <source>
        <dbReference type="ARBA" id="ARBA00022989"/>
    </source>
</evidence>
<dbReference type="RefSeq" id="WP_012819895.1">
    <property type="nucleotide sequence ID" value="NC_013410.1"/>
</dbReference>
<organism evidence="8 9">
    <name type="scientific">Fibrobacter succinogenes (strain ATCC 19169 / S85)</name>
    <dbReference type="NCBI Taxonomy" id="59374"/>
    <lineage>
        <taxon>Bacteria</taxon>
        <taxon>Pseudomonadati</taxon>
        <taxon>Fibrobacterota</taxon>
        <taxon>Fibrobacteria</taxon>
        <taxon>Fibrobacterales</taxon>
        <taxon>Fibrobacteraceae</taxon>
        <taxon>Fibrobacter</taxon>
    </lineage>
</organism>
<dbReference type="InterPro" id="IPR050475">
    <property type="entry name" value="Prenyltransferase_related"/>
</dbReference>
<dbReference type="OrthoDB" id="9811562at2"/>
<dbReference type="STRING" id="59374.FSU_0444"/>
<evidence type="ECO:0000313" key="7">
    <source>
        <dbReference type="EMBL" id="ACX73665.1"/>
    </source>
</evidence>